<dbReference type="GO" id="GO:0005576">
    <property type="term" value="C:extracellular region"/>
    <property type="evidence" value="ECO:0007669"/>
    <property type="project" value="UniProtKB-SubCell"/>
</dbReference>
<dbReference type="AlphaFoldDB" id="A0AAU7QC93"/>
<comment type="subcellular location">
    <subcellularLocation>
        <location evidence="1">Membrane</location>
    </subcellularLocation>
    <subcellularLocation>
        <location evidence="2">Secreted</location>
    </subcellularLocation>
</comment>
<accession>A0AAU7QC93</accession>
<dbReference type="GO" id="GO:0016020">
    <property type="term" value="C:membrane"/>
    <property type="evidence" value="ECO:0007669"/>
    <property type="project" value="UniProtKB-SubCell"/>
</dbReference>
<keyword evidence="4" id="KW-0677">Repeat</keyword>
<evidence type="ECO:0000256" key="2">
    <source>
        <dbReference type="ARBA" id="ARBA00004613"/>
    </source>
</evidence>
<evidence type="ECO:0000256" key="4">
    <source>
        <dbReference type="ARBA" id="ARBA00022737"/>
    </source>
</evidence>
<evidence type="ECO:0000256" key="3">
    <source>
        <dbReference type="ARBA" id="ARBA00022525"/>
    </source>
</evidence>
<dbReference type="InterPro" id="IPR048984">
    <property type="entry name" value="PipB2_N"/>
</dbReference>
<name>A0AAU7QC93_9GAMM</name>
<evidence type="ECO:0000256" key="6">
    <source>
        <dbReference type="ARBA" id="ARBA00023136"/>
    </source>
</evidence>
<evidence type="ECO:0000256" key="1">
    <source>
        <dbReference type="ARBA" id="ARBA00004370"/>
    </source>
</evidence>
<dbReference type="EMBL" id="CP157947">
    <property type="protein sequence ID" value="XBS70743.1"/>
    <property type="molecule type" value="Genomic_DNA"/>
</dbReference>
<keyword evidence="6" id="KW-0472">Membrane</keyword>
<keyword evidence="3" id="KW-0964">Secreted</keyword>
<organism evidence="8">
    <name type="scientific">Acerihabitans sp. KWT182</name>
    <dbReference type="NCBI Taxonomy" id="3157919"/>
    <lineage>
        <taxon>Bacteria</taxon>
        <taxon>Pseudomonadati</taxon>
        <taxon>Pseudomonadota</taxon>
        <taxon>Gammaproteobacteria</taxon>
        <taxon>Enterobacterales</taxon>
        <taxon>Pectobacteriaceae</taxon>
        <taxon>Acerihabitans</taxon>
    </lineage>
</organism>
<keyword evidence="5" id="KW-0843">Virulence</keyword>
<dbReference type="SUPFAM" id="SSF141571">
    <property type="entry name" value="Pentapeptide repeat-like"/>
    <property type="match status" value="1"/>
</dbReference>
<dbReference type="Pfam" id="PF21684">
    <property type="entry name" value="PipB2_N"/>
    <property type="match status" value="1"/>
</dbReference>
<dbReference type="Gene3D" id="2.160.20.80">
    <property type="entry name" value="E3 ubiquitin-protein ligase SopA"/>
    <property type="match status" value="1"/>
</dbReference>
<feature type="domain" description="Secreted effector protein PipB2 N-terminal" evidence="7">
    <location>
        <begin position="30"/>
        <end position="138"/>
    </location>
</feature>
<evidence type="ECO:0000259" key="7">
    <source>
        <dbReference type="Pfam" id="PF21684"/>
    </source>
</evidence>
<protein>
    <submittedName>
        <fullName evidence="8">Pentapeptide repeat-containing protein</fullName>
    </submittedName>
</protein>
<proteinExistence type="predicted"/>
<reference evidence="8" key="1">
    <citation type="submission" date="2024-06" db="EMBL/GenBank/DDBJ databases">
        <authorList>
            <person name="Coelho C."/>
            <person name="Bento M."/>
            <person name="Garcia E."/>
            <person name="Camelo A."/>
            <person name="Brandao I."/>
            <person name="Espirito Santo C."/>
            <person name="Trovao J."/>
            <person name="Verissimo A."/>
            <person name="Costa J."/>
            <person name="Tiago I."/>
        </authorList>
    </citation>
    <scope>NUCLEOTIDE SEQUENCE</scope>
    <source>
        <strain evidence="8">KWT182</strain>
    </source>
</reference>
<dbReference type="Pfam" id="PF00805">
    <property type="entry name" value="Pentapeptide"/>
    <property type="match status" value="2"/>
</dbReference>
<dbReference type="PANTHER" id="PTHR14136">
    <property type="entry name" value="BTB_POZ DOMAIN-CONTAINING PROTEIN KCTD9"/>
    <property type="match status" value="1"/>
</dbReference>
<dbReference type="InterPro" id="IPR051082">
    <property type="entry name" value="Pentapeptide-BTB/POZ_domain"/>
</dbReference>
<evidence type="ECO:0000256" key="5">
    <source>
        <dbReference type="ARBA" id="ARBA00023026"/>
    </source>
</evidence>
<sequence length="280" mass="30259">MSLTNLDPSRIAAMAESLAGIGTEQAKTDATSLSGILEHIVNFFTFGLVRRHRIEHYNGFAKAMAEALEAATATDSLLNVPETVIVDFQGYRVIFRQPPEGSGNADDVSVEVSKGSTSIESTVSKSTFRRVGTVLLLRQWFKLACTDAILTDQGQMNLSGANLYTADLRGADLSGADLSGANLHLANLSNADLSGACLANVKLDGANLSGARLKGTNLSHARLVGANLTGADLSNLQWQDSLLFFPPPLGGQQHHVFYWPRGLWWAGYLARHDGYRWRKV</sequence>
<dbReference type="Gene3D" id="3.30.2450.10">
    <property type="entry name" value="Secreted effector protein pipB2"/>
    <property type="match status" value="1"/>
</dbReference>
<gene>
    <name evidence="8" type="ORF">ABK905_06375</name>
</gene>
<dbReference type="PANTHER" id="PTHR14136:SF17">
    <property type="entry name" value="BTB_POZ DOMAIN-CONTAINING PROTEIN KCTD9"/>
    <property type="match status" value="1"/>
</dbReference>
<evidence type="ECO:0000313" key="8">
    <source>
        <dbReference type="EMBL" id="XBS70743.1"/>
    </source>
</evidence>
<dbReference type="InterPro" id="IPR001646">
    <property type="entry name" value="5peptide_repeat"/>
</dbReference>